<dbReference type="Gene3D" id="2.40.260.10">
    <property type="entry name" value="Sortase"/>
    <property type="match status" value="1"/>
</dbReference>
<gene>
    <name evidence="2" type="ORF">M6D89_09450</name>
</gene>
<dbReference type="InterPro" id="IPR005754">
    <property type="entry name" value="Sortase"/>
</dbReference>
<evidence type="ECO:0000313" key="3">
    <source>
        <dbReference type="Proteomes" id="UP001139319"/>
    </source>
</evidence>
<evidence type="ECO:0000256" key="1">
    <source>
        <dbReference type="ARBA" id="ARBA00022801"/>
    </source>
</evidence>
<dbReference type="Proteomes" id="UP001139319">
    <property type="component" value="Unassembled WGS sequence"/>
</dbReference>
<dbReference type="GO" id="GO:0016787">
    <property type="term" value="F:hydrolase activity"/>
    <property type="evidence" value="ECO:0007669"/>
    <property type="project" value="UniProtKB-KW"/>
</dbReference>
<dbReference type="EC" id="3.4.22.-" evidence="2"/>
<dbReference type="RefSeq" id="WP_253967819.1">
    <property type="nucleotide sequence ID" value="NZ_JAMFTH010000002.1"/>
</dbReference>
<accession>A0A9X2I605</accession>
<name>A0A9X2I605_9GAMM</name>
<dbReference type="InterPro" id="IPR023365">
    <property type="entry name" value="Sortase_dom-sf"/>
</dbReference>
<proteinExistence type="predicted"/>
<organism evidence="2 3">
    <name type="scientific">Gilvimarinus xylanilyticus</name>
    <dbReference type="NCBI Taxonomy" id="2944139"/>
    <lineage>
        <taxon>Bacteria</taxon>
        <taxon>Pseudomonadati</taxon>
        <taxon>Pseudomonadota</taxon>
        <taxon>Gammaproteobacteria</taxon>
        <taxon>Cellvibrionales</taxon>
        <taxon>Cellvibrionaceae</taxon>
        <taxon>Gilvimarinus</taxon>
    </lineage>
</organism>
<keyword evidence="1 2" id="KW-0378">Hydrolase</keyword>
<reference evidence="2" key="1">
    <citation type="submission" date="2022-05" db="EMBL/GenBank/DDBJ databases">
        <authorList>
            <person name="Sun H.-N."/>
        </authorList>
    </citation>
    <scope>NUCLEOTIDE SEQUENCE</scope>
    <source>
        <strain evidence="2">HB14</strain>
    </source>
</reference>
<sequence>MRVKKTRFVQRNRGRLLVSALLLLVLCWQWGTAFGIELKAQLAQVLIERAWQQKLVAPELSAAPWPWADTQPVARLQWLDAEGRVLKDLYVLSGGHGQALAFGPGLLDGSQMQGARVVGGHRDTHFEFLRNTERGDRLRWQDTNGRWRTYRISRQSIADASRESLWVEPAQDSLWLVTCYPFDAVVPRGSLRYVVRADRVELPSPSRGRYQASI</sequence>
<dbReference type="SUPFAM" id="SSF63817">
    <property type="entry name" value="Sortase"/>
    <property type="match status" value="1"/>
</dbReference>
<reference evidence="2" key="2">
    <citation type="submission" date="2023-01" db="EMBL/GenBank/DDBJ databases">
        <title>Gilvimarinus xylanilyticus HB14 isolated from Caulerpa lentillifera aquaculture base in Hainan, China.</title>
        <authorList>
            <person name="Zhang Y.-J."/>
        </authorList>
    </citation>
    <scope>NUCLEOTIDE SEQUENCE</scope>
    <source>
        <strain evidence="2">HB14</strain>
    </source>
</reference>
<comment type="caution">
    <text evidence="2">The sequence shown here is derived from an EMBL/GenBank/DDBJ whole genome shotgun (WGS) entry which is preliminary data.</text>
</comment>
<dbReference type="InterPro" id="IPR041999">
    <property type="entry name" value="Sortase_D_1"/>
</dbReference>
<dbReference type="InterPro" id="IPR022445">
    <property type="entry name" value="Sortase_proteobact_type"/>
</dbReference>
<protein>
    <submittedName>
        <fullName evidence="2">Class GN sortase</fullName>
        <ecNumber evidence="2">3.4.22.-</ecNumber>
    </submittedName>
</protein>
<dbReference type="EMBL" id="JAMFTH010000002">
    <property type="protein sequence ID" value="MCP8899522.1"/>
    <property type="molecule type" value="Genomic_DNA"/>
</dbReference>
<evidence type="ECO:0000313" key="2">
    <source>
        <dbReference type="EMBL" id="MCP8899522.1"/>
    </source>
</evidence>
<dbReference type="Pfam" id="PF04203">
    <property type="entry name" value="Sortase"/>
    <property type="match status" value="1"/>
</dbReference>
<dbReference type="NCBIfam" id="TIGR03784">
    <property type="entry name" value="marine_sortase"/>
    <property type="match status" value="1"/>
</dbReference>
<keyword evidence="3" id="KW-1185">Reference proteome</keyword>
<dbReference type="AlphaFoldDB" id="A0A9X2I605"/>
<dbReference type="CDD" id="cd05828">
    <property type="entry name" value="Sortase_D_1"/>
    <property type="match status" value="1"/>
</dbReference>